<dbReference type="InterPro" id="IPR036890">
    <property type="entry name" value="HATPase_C_sf"/>
</dbReference>
<reference evidence="3 4" key="1">
    <citation type="submission" date="2011-08" db="EMBL/GenBank/DDBJ databases">
        <title>The Genome Sequence of Alistipes indistinctus YIT 12060.</title>
        <authorList>
            <consortium name="The Broad Institute Genome Sequencing Platform"/>
            <person name="Earl A."/>
            <person name="Ward D."/>
            <person name="Feldgarden M."/>
            <person name="Gevers D."/>
            <person name="Morotomi M."/>
            <person name="Young S.K."/>
            <person name="Zeng Q."/>
            <person name="Gargeya S."/>
            <person name="Fitzgerald M."/>
            <person name="Haas B."/>
            <person name="Abouelleil A."/>
            <person name="Alvarado L."/>
            <person name="Arachchi H.M."/>
            <person name="Berlin A."/>
            <person name="Brown A."/>
            <person name="Chapman S.B."/>
            <person name="Chen Z."/>
            <person name="Dunbar C."/>
            <person name="Freedman E."/>
            <person name="Gearin G."/>
            <person name="Gellesch M."/>
            <person name="Goldberg J."/>
            <person name="Griggs A."/>
            <person name="Gujja S."/>
            <person name="Heiman D."/>
            <person name="Howarth C."/>
            <person name="Larson L."/>
            <person name="Lui A."/>
            <person name="MacDonald P.J.P."/>
            <person name="Montmayeur A."/>
            <person name="Murphy C."/>
            <person name="Neiman D."/>
            <person name="Pearson M."/>
            <person name="Priest M."/>
            <person name="Roberts A."/>
            <person name="Saif S."/>
            <person name="Shea T."/>
            <person name="Shenoy N."/>
            <person name="Sisk P."/>
            <person name="Stolte C."/>
            <person name="Sykes S."/>
            <person name="Wortman J."/>
            <person name="Nusbaum C."/>
            <person name="Birren B."/>
        </authorList>
    </citation>
    <scope>NUCLEOTIDE SEQUENCE [LARGE SCALE GENOMIC DNA]</scope>
    <source>
        <strain evidence="3 4">YIT 12060</strain>
    </source>
</reference>
<dbReference type="Pfam" id="PF06580">
    <property type="entry name" value="His_kinase"/>
    <property type="match status" value="1"/>
</dbReference>
<feature type="domain" description="Signal transduction histidine kinase internal region" evidence="2">
    <location>
        <begin position="164"/>
        <end position="242"/>
    </location>
</feature>
<dbReference type="Gene3D" id="3.30.565.10">
    <property type="entry name" value="Histidine kinase-like ATPase, C-terminal domain"/>
    <property type="match status" value="1"/>
</dbReference>
<evidence type="ECO:0000313" key="4">
    <source>
        <dbReference type="Proteomes" id="UP000006008"/>
    </source>
</evidence>
<dbReference type="Proteomes" id="UP000006008">
    <property type="component" value="Unassembled WGS sequence"/>
</dbReference>
<dbReference type="HOGENOM" id="CLU_020473_1_0_10"/>
<dbReference type="RefSeq" id="WP_009134814.1">
    <property type="nucleotide sequence ID" value="NZ_CP102250.1"/>
</dbReference>
<evidence type="ECO:0000256" key="1">
    <source>
        <dbReference type="SAM" id="Phobius"/>
    </source>
</evidence>
<organism evidence="3 4">
    <name type="scientific">Alistipes indistinctus YIT 12060</name>
    <dbReference type="NCBI Taxonomy" id="742725"/>
    <lineage>
        <taxon>Bacteria</taxon>
        <taxon>Pseudomonadati</taxon>
        <taxon>Bacteroidota</taxon>
        <taxon>Bacteroidia</taxon>
        <taxon>Bacteroidales</taxon>
        <taxon>Rikenellaceae</taxon>
        <taxon>Alistipes</taxon>
    </lineage>
</organism>
<dbReference type="PANTHER" id="PTHR34220">
    <property type="entry name" value="SENSOR HISTIDINE KINASE YPDA"/>
    <property type="match status" value="1"/>
</dbReference>
<dbReference type="GO" id="GO:0016020">
    <property type="term" value="C:membrane"/>
    <property type="evidence" value="ECO:0007669"/>
    <property type="project" value="InterPro"/>
</dbReference>
<dbReference type="InterPro" id="IPR010559">
    <property type="entry name" value="Sig_transdc_His_kin_internal"/>
</dbReference>
<sequence length="364" mass="41898">MQTTQRSRTKVIQVIVHTIAWAMMFCSPLFFSQGEGNSISWARYLGFCASPLAFMLVFYLNYFVLIDRLLFRKRLGTFVLINLLLIILLAVGLHGWHEFHRTYVMGIPPSSRPRARTQFYLFFMLRDAVTMLLVTGLSVAIKMTGRWYRVEREKQEIEKERTQAELQNLKSQLNPHFLFNTLNNIYALVALNPQQAQYALHSLSQLLRYVLYDNNQQMMPLSKELAFIRSYVELMSLRLSKQVQLEVNLPEDDRGYQVAPLLFIALIENAFKHGVSATEPSFIHISFALTGGDTLICTVENSCFPKNELDRSGSGIGLENLRRRLSLLYPGQHILRMEKIGEQYVAQLILTLKPHVQDSEIGSK</sequence>
<keyword evidence="1" id="KW-0472">Membrane</keyword>
<feature type="transmembrane region" description="Helical" evidence="1">
    <location>
        <begin position="117"/>
        <end position="141"/>
    </location>
</feature>
<dbReference type="EMBL" id="ADLD01000013">
    <property type="protein sequence ID" value="EHB91959.1"/>
    <property type="molecule type" value="Genomic_DNA"/>
</dbReference>
<gene>
    <name evidence="3" type="ORF">HMPREF9450_02008</name>
</gene>
<dbReference type="GeneID" id="92814967"/>
<evidence type="ECO:0000259" key="2">
    <source>
        <dbReference type="Pfam" id="PF06580"/>
    </source>
</evidence>
<dbReference type="eggNOG" id="COG2972">
    <property type="taxonomic scope" value="Bacteria"/>
</dbReference>
<dbReference type="OrthoDB" id="9809908at2"/>
<keyword evidence="1" id="KW-0812">Transmembrane</keyword>
<feature type="transmembrane region" description="Helical" evidence="1">
    <location>
        <begin position="12"/>
        <end position="32"/>
    </location>
</feature>
<dbReference type="PANTHER" id="PTHR34220:SF7">
    <property type="entry name" value="SENSOR HISTIDINE KINASE YPDA"/>
    <property type="match status" value="1"/>
</dbReference>
<dbReference type="AlphaFoldDB" id="G5H8S2"/>
<feature type="transmembrane region" description="Helical" evidence="1">
    <location>
        <begin position="44"/>
        <end position="65"/>
    </location>
</feature>
<dbReference type="STRING" id="742725.HMPREF9450_02008"/>
<dbReference type="SUPFAM" id="SSF55874">
    <property type="entry name" value="ATPase domain of HSP90 chaperone/DNA topoisomerase II/histidine kinase"/>
    <property type="match status" value="1"/>
</dbReference>
<accession>G5H8S2</accession>
<evidence type="ECO:0000313" key="3">
    <source>
        <dbReference type="EMBL" id="EHB91959.1"/>
    </source>
</evidence>
<feature type="transmembrane region" description="Helical" evidence="1">
    <location>
        <begin position="77"/>
        <end position="97"/>
    </location>
</feature>
<comment type="caution">
    <text evidence="3">The sequence shown here is derived from an EMBL/GenBank/DDBJ whole genome shotgun (WGS) entry which is preliminary data.</text>
</comment>
<proteinExistence type="predicted"/>
<keyword evidence="4" id="KW-1185">Reference proteome</keyword>
<name>G5H8S2_9BACT</name>
<keyword evidence="1" id="KW-1133">Transmembrane helix</keyword>
<protein>
    <recommendedName>
        <fullName evidence="2">Signal transduction histidine kinase internal region domain-containing protein</fullName>
    </recommendedName>
</protein>
<dbReference type="PATRIC" id="fig|742725.3.peg.2104"/>
<dbReference type="InterPro" id="IPR050640">
    <property type="entry name" value="Bact_2-comp_sensor_kinase"/>
</dbReference>
<dbReference type="GO" id="GO:0000155">
    <property type="term" value="F:phosphorelay sensor kinase activity"/>
    <property type="evidence" value="ECO:0007669"/>
    <property type="project" value="InterPro"/>
</dbReference>